<feature type="transmembrane region" description="Helical" evidence="5">
    <location>
        <begin position="88"/>
        <end position="111"/>
    </location>
</feature>
<reference evidence="7 8" key="1">
    <citation type="submission" date="2015-12" db="EMBL/GenBank/DDBJ databases">
        <title>Nitrous oxide reduction kinetics distinguish bacteria harboring typical versus atypical NosZ.</title>
        <authorList>
            <person name="Yoon S."/>
            <person name="Nissen S."/>
            <person name="Park D."/>
            <person name="Sanford R.A."/>
            <person name="Loeffler F.E."/>
        </authorList>
    </citation>
    <scope>NUCLEOTIDE SEQUENCE [LARGE SCALE GENOMIC DNA]</scope>
    <source>
        <strain evidence="7 8">ATCC BAA-841</strain>
    </source>
</reference>
<protein>
    <recommendedName>
        <fullName evidence="6">Cation/H+ exchanger transmembrane domain-containing protein</fullName>
    </recommendedName>
</protein>
<feature type="transmembrane region" description="Helical" evidence="5">
    <location>
        <begin position="356"/>
        <end position="379"/>
    </location>
</feature>
<feature type="transmembrane region" description="Helical" evidence="5">
    <location>
        <begin position="270"/>
        <end position="288"/>
    </location>
</feature>
<dbReference type="RefSeq" id="WP_066880396.1">
    <property type="nucleotide sequence ID" value="NZ_LODL01000007.1"/>
</dbReference>
<dbReference type="InterPro" id="IPR038770">
    <property type="entry name" value="Na+/solute_symporter_sf"/>
</dbReference>
<comment type="caution">
    <text evidence="7">The sequence shown here is derived from an EMBL/GenBank/DDBJ whole genome shotgun (WGS) entry which is preliminary data.</text>
</comment>
<dbReference type="PANTHER" id="PTHR43021:SF2">
    <property type="entry name" value="CATION_H+ EXCHANGER DOMAIN-CONTAINING PROTEIN"/>
    <property type="match status" value="1"/>
</dbReference>
<sequence length="403" mass="42245">MLNSIQLFGMVLLGGLAAGELARRVAALPRTTGYVLFGLLTGQSGLGWIDPLHIESAQLFIDLALGLILFELGYLVPRTPLQVGLKRLATGTLVALSTGLGVLLLLLYWGFTAGDALFAAALLLATSPAITIATCSDVGARGEKSGLLYTLVAINGCIAFAAIALMTPFLDQTIQASPLLRLAEALGSIAGSLGIGVGGAALVLLGARRLEKQPEHQHLLILGGIVFGVGTAIYLDTSVFLPMLIFGFLVRALDREQKVVAIRIASDARVFLVITFVLAGAALDIAYLRDYWLEALGIALCRFLAQWLPCSAAARQIGLTQREALFMGIGLQPMSSVALVLLANTQMLYAGLDPQLTGILLAAILLMQLFGPLTTQTAIKGFGEASRLMPPPTATAPQGGTPS</sequence>
<keyword evidence="3 5" id="KW-1133">Transmembrane helix</keyword>
<dbReference type="Pfam" id="PF00999">
    <property type="entry name" value="Na_H_Exchanger"/>
    <property type="match status" value="1"/>
</dbReference>
<dbReference type="Gene3D" id="1.20.1530.20">
    <property type="match status" value="1"/>
</dbReference>
<feature type="transmembrane region" description="Helical" evidence="5">
    <location>
        <begin position="324"/>
        <end position="344"/>
    </location>
</feature>
<proteinExistence type="predicted"/>
<dbReference type="EMBL" id="LODL01000007">
    <property type="protein sequence ID" value="KXB32029.1"/>
    <property type="molecule type" value="Genomic_DNA"/>
</dbReference>
<keyword evidence="8" id="KW-1185">Reference proteome</keyword>
<keyword evidence="4 5" id="KW-0472">Membrane</keyword>
<dbReference type="STRING" id="281362.AT959_02905"/>
<feature type="transmembrane region" description="Helical" evidence="5">
    <location>
        <begin position="219"/>
        <end position="250"/>
    </location>
</feature>
<feature type="transmembrane region" description="Helical" evidence="5">
    <location>
        <begin position="117"/>
        <end position="135"/>
    </location>
</feature>
<dbReference type="InterPro" id="IPR006153">
    <property type="entry name" value="Cation/H_exchanger_TM"/>
</dbReference>
<feature type="domain" description="Cation/H+ exchanger transmembrane" evidence="6">
    <location>
        <begin position="14"/>
        <end position="377"/>
    </location>
</feature>
<feature type="transmembrane region" description="Helical" evidence="5">
    <location>
        <begin position="147"/>
        <end position="166"/>
    </location>
</feature>
<organism evidence="7 8">
    <name type="scientific">Dechloromonas denitrificans</name>
    <dbReference type="NCBI Taxonomy" id="281362"/>
    <lineage>
        <taxon>Bacteria</taxon>
        <taxon>Pseudomonadati</taxon>
        <taxon>Pseudomonadota</taxon>
        <taxon>Betaproteobacteria</taxon>
        <taxon>Rhodocyclales</taxon>
        <taxon>Azonexaceae</taxon>
        <taxon>Dechloromonas</taxon>
    </lineage>
</organism>
<dbReference type="GO" id="GO:0015297">
    <property type="term" value="F:antiporter activity"/>
    <property type="evidence" value="ECO:0007669"/>
    <property type="project" value="InterPro"/>
</dbReference>
<name>A0A133XM54_9RHOO</name>
<evidence type="ECO:0000256" key="5">
    <source>
        <dbReference type="SAM" id="Phobius"/>
    </source>
</evidence>
<dbReference type="GO" id="GO:1902600">
    <property type="term" value="P:proton transmembrane transport"/>
    <property type="evidence" value="ECO:0007669"/>
    <property type="project" value="InterPro"/>
</dbReference>
<evidence type="ECO:0000313" key="7">
    <source>
        <dbReference type="EMBL" id="KXB32029.1"/>
    </source>
</evidence>
<evidence type="ECO:0000256" key="2">
    <source>
        <dbReference type="ARBA" id="ARBA00022692"/>
    </source>
</evidence>
<dbReference type="PANTHER" id="PTHR43021">
    <property type="entry name" value="NA(+)/H(+) ANTIPORTER-RELATED"/>
    <property type="match status" value="1"/>
</dbReference>
<dbReference type="Proteomes" id="UP000070186">
    <property type="component" value="Unassembled WGS sequence"/>
</dbReference>
<comment type="subcellular location">
    <subcellularLocation>
        <location evidence="1">Membrane</location>
        <topology evidence="1">Multi-pass membrane protein</topology>
    </subcellularLocation>
</comment>
<dbReference type="AlphaFoldDB" id="A0A133XM54"/>
<evidence type="ECO:0000313" key="8">
    <source>
        <dbReference type="Proteomes" id="UP000070186"/>
    </source>
</evidence>
<gene>
    <name evidence="7" type="ORF">AT959_02905</name>
</gene>
<feature type="transmembrane region" description="Helical" evidence="5">
    <location>
        <begin position="57"/>
        <end position="76"/>
    </location>
</feature>
<keyword evidence="2 5" id="KW-0812">Transmembrane</keyword>
<evidence type="ECO:0000259" key="6">
    <source>
        <dbReference type="Pfam" id="PF00999"/>
    </source>
</evidence>
<feature type="transmembrane region" description="Helical" evidence="5">
    <location>
        <begin position="186"/>
        <end position="207"/>
    </location>
</feature>
<evidence type="ECO:0000256" key="4">
    <source>
        <dbReference type="ARBA" id="ARBA00023136"/>
    </source>
</evidence>
<evidence type="ECO:0000256" key="1">
    <source>
        <dbReference type="ARBA" id="ARBA00004141"/>
    </source>
</evidence>
<accession>A0A133XM54</accession>
<dbReference type="GO" id="GO:0016020">
    <property type="term" value="C:membrane"/>
    <property type="evidence" value="ECO:0007669"/>
    <property type="project" value="UniProtKB-SubCell"/>
</dbReference>
<evidence type="ECO:0000256" key="3">
    <source>
        <dbReference type="ARBA" id="ARBA00022989"/>
    </source>
</evidence>